<feature type="transmembrane region" description="Helical" evidence="6">
    <location>
        <begin position="7"/>
        <end position="27"/>
    </location>
</feature>
<evidence type="ECO:0000313" key="8">
    <source>
        <dbReference type="EMBL" id="KHQ51502.1"/>
    </source>
</evidence>
<keyword evidence="4 6" id="KW-1133">Transmembrane helix</keyword>
<comment type="subcellular location">
    <subcellularLocation>
        <location evidence="1">Membrane</location>
        <topology evidence="1">Multi-pass membrane protein</topology>
    </subcellularLocation>
</comment>
<dbReference type="PANTHER" id="PTHR32322:SF2">
    <property type="entry name" value="EAMA DOMAIN-CONTAINING PROTEIN"/>
    <property type="match status" value="1"/>
</dbReference>
<proteinExistence type="inferred from homology"/>
<keyword evidence="5 6" id="KW-0472">Membrane</keyword>
<evidence type="ECO:0000259" key="7">
    <source>
        <dbReference type="Pfam" id="PF00892"/>
    </source>
</evidence>
<dbReference type="RefSeq" id="WP_043144676.1">
    <property type="nucleotide sequence ID" value="NZ_JSUQ01000017.1"/>
</dbReference>
<evidence type="ECO:0000313" key="9">
    <source>
        <dbReference type="Proteomes" id="UP000030960"/>
    </source>
</evidence>
<feature type="transmembrane region" description="Helical" evidence="6">
    <location>
        <begin position="126"/>
        <end position="145"/>
    </location>
</feature>
<keyword evidence="3 6" id="KW-0812">Transmembrane</keyword>
<dbReference type="SUPFAM" id="SSF103481">
    <property type="entry name" value="Multidrug resistance efflux transporter EmrE"/>
    <property type="match status" value="2"/>
</dbReference>
<evidence type="ECO:0000256" key="5">
    <source>
        <dbReference type="ARBA" id="ARBA00023136"/>
    </source>
</evidence>
<dbReference type="STRING" id="561184.SAMN05216376_108283"/>
<dbReference type="Pfam" id="PF00892">
    <property type="entry name" value="EamA"/>
    <property type="match status" value="2"/>
</dbReference>
<feature type="transmembrane region" description="Helical" evidence="6">
    <location>
        <begin position="151"/>
        <end position="169"/>
    </location>
</feature>
<feature type="transmembrane region" description="Helical" evidence="6">
    <location>
        <begin position="214"/>
        <end position="234"/>
    </location>
</feature>
<dbReference type="EMBL" id="JSUQ01000017">
    <property type="protein sequence ID" value="KHQ51502.1"/>
    <property type="molecule type" value="Genomic_DNA"/>
</dbReference>
<feature type="transmembrane region" description="Helical" evidence="6">
    <location>
        <begin position="66"/>
        <end position="86"/>
    </location>
</feature>
<feature type="domain" description="EamA" evidence="7">
    <location>
        <begin position="152"/>
        <end position="286"/>
    </location>
</feature>
<feature type="transmembrane region" description="Helical" evidence="6">
    <location>
        <begin position="181"/>
        <end position="202"/>
    </location>
</feature>
<dbReference type="InterPro" id="IPR037185">
    <property type="entry name" value="EmrE-like"/>
</dbReference>
<feature type="transmembrane region" description="Helical" evidence="6">
    <location>
        <begin position="269"/>
        <end position="286"/>
    </location>
</feature>
<evidence type="ECO:0000256" key="3">
    <source>
        <dbReference type="ARBA" id="ARBA00022692"/>
    </source>
</evidence>
<dbReference type="OrthoDB" id="9809509at2"/>
<feature type="transmembrane region" description="Helical" evidence="6">
    <location>
        <begin position="92"/>
        <end position="114"/>
    </location>
</feature>
<name>A0A0B3RTX2_9RHOB</name>
<dbReference type="Proteomes" id="UP000030960">
    <property type="component" value="Unassembled WGS sequence"/>
</dbReference>
<protein>
    <recommendedName>
        <fullName evidence="7">EamA domain-containing protein</fullName>
    </recommendedName>
</protein>
<dbReference type="PANTHER" id="PTHR32322">
    <property type="entry name" value="INNER MEMBRANE TRANSPORTER"/>
    <property type="match status" value="1"/>
</dbReference>
<organism evidence="8 9">
    <name type="scientific">Mameliella alba</name>
    <dbReference type="NCBI Taxonomy" id="561184"/>
    <lineage>
        <taxon>Bacteria</taxon>
        <taxon>Pseudomonadati</taxon>
        <taxon>Pseudomonadota</taxon>
        <taxon>Alphaproteobacteria</taxon>
        <taxon>Rhodobacterales</taxon>
        <taxon>Roseobacteraceae</taxon>
        <taxon>Mameliella</taxon>
    </lineage>
</organism>
<evidence type="ECO:0000256" key="2">
    <source>
        <dbReference type="ARBA" id="ARBA00007362"/>
    </source>
</evidence>
<evidence type="ECO:0000256" key="4">
    <source>
        <dbReference type="ARBA" id="ARBA00022989"/>
    </source>
</evidence>
<feature type="transmembrane region" description="Helical" evidence="6">
    <location>
        <begin position="33"/>
        <end position="54"/>
    </location>
</feature>
<feature type="domain" description="EamA" evidence="7">
    <location>
        <begin position="10"/>
        <end position="137"/>
    </location>
</feature>
<sequence length="303" mass="32535">MPRLTRLIPFIFVLIWSTGFIGAKFGLPYMEPFFLLVVRYALVLVLFSFGLLLWRKRLLAVRDIPSQLLISVLIHGAYLAGVFYAISQGIPAGLVAIIVGMQPILTAVLGWFWLGEGLERSALTGLVLGFAGILLVITGAGALPGRGGLDSIGLAATVLALLGISLGTVLQKRLGGDVPVLAGTTVQYIGALLATLPLMLLFETRQVTLTWPLGLTMTWLVLGLSILAISLLMVMIRRDQVARVTSYFYLVPPLAMLQAWLFFGETISALSGLGSILVIAGVFLVIRRNQANVGLGRPQPARG</sequence>
<dbReference type="InterPro" id="IPR050638">
    <property type="entry name" value="AA-Vitamin_Transporters"/>
</dbReference>
<evidence type="ECO:0000256" key="1">
    <source>
        <dbReference type="ARBA" id="ARBA00004141"/>
    </source>
</evidence>
<accession>A0A0B3RTX2</accession>
<gene>
    <name evidence="8" type="ORF">OA50_03997</name>
</gene>
<comment type="caution">
    <text evidence="8">The sequence shown here is derived from an EMBL/GenBank/DDBJ whole genome shotgun (WGS) entry which is preliminary data.</text>
</comment>
<feature type="transmembrane region" description="Helical" evidence="6">
    <location>
        <begin position="246"/>
        <end position="263"/>
    </location>
</feature>
<dbReference type="GO" id="GO:0016020">
    <property type="term" value="C:membrane"/>
    <property type="evidence" value="ECO:0007669"/>
    <property type="project" value="UniProtKB-SubCell"/>
</dbReference>
<keyword evidence="9" id="KW-1185">Reference proteome</keyword>
<evidence type="ECO:0000256" key="6">
    <source>
        <dbReference type="SAM" id="Phobius"/>
    </source>
</evidence>
<comment type="similarity">
    <text evidence="2">Belongs to the EamA transporter family.</text>
</comment>
<dbReference type="AlphaFoldDB" id="A0A0B3RTX2"/>
<reference evidence="8 9" key="1">
    <citation type="submission" date="2014-10" db="EMBL/GenBank/DDBJ databases">
        <title>Genome sequence of Ponticoccus sp. strain UMTAT08 isolated from clonal culture of toxic dinoflagellate Alexandrium tamiyavanichii.</title>
        <authorList>
            <person name="Gan H.Y."/>
            <person name="Muhd D.-D."/>
            <person name="Mohd Noor M.E."/>
            <person name="Yeong Y.S."/>
            <person name="Usup G."/>
        </authorList>
    </citation>
    <scope>NUCLEOTIDE SEQUENCE [LARGE SCALE GENOMIC DNA]</scope>
    <source>
        <strain evidence="8 9">UMTAT08</strain>
    </source>
</reference>
<dbReference type="InterPro" id="IPR000620">
    <property type="entry name" value="EamA_dom"/>
</dbReference>